<accession>A0A9P9AQ43</accession>
<feature type="transmembrane region" description="Helical" evidence="7">
    <location>
        <begin position="126"/>
        <end position="151"/>
    </location>
</feature>
<dbReference type="Pfam" id="PF20684">
    <property type="entry name" value="Fung_rhodopsin"/>
    <property type="match status" value="1"/>
</dbReference>
<keyword evidence="10" id="KW-1185">Reference proteome</keyword>
<evidence type="ECO:0000256" key="3">
    <source>
        <dbReference type="ARBA" id="ARBA00022989"/>
    </source>
</evidence>
<feature type="transmembrane region" description="Helical" evidence="7">
    <location>
        <begin position="91"/>
        <end position="114"/>
    </location>
</feature>
<keyword evidence="4 7" id="KW-0472">Membrane</keyword>
<keyword evidence="2 7" id="KW-0812">Transmembrane</keyword>
<sequence>MDERAELPSNPNEDGSKDILGATTFIIALATITVFARLYVRVSVIRNTGWDDWFMVTALLFAWAGQGLIFGETANGAGRHVGDVDPDVYMIGMKLNFISQPIFLIAICIVKLSVGSSLLRIASTKFYRILILSIMVFMAVYTIICFFTLVFQCTDIRIQWDDSVKATCWSKATLQGLSYTNAALNILTDLLFAIVIPTPMLWNLNVHFRTRVTLIGILGLGVFACAAAFVKLGYVTNYGKLGDWLWDSRNITIWTCVELNVGIIAGSLPTLRPIFRRFLGSTYGKSSRKTPTTAGTNYGRGTMRSGSNWHTLSSGRRGADEQIDEASSERAINARVDEYELQNRIASPQGITNKTTILTSIDAKSSDESLDHIGQYHSGITKTTVTKVEVSKPDSLSS</sequence>
<feature type="transmembrane region" description="Helical" evidence="7">
    <location>
        <begin position="52"/>
        <end position="71"/>
    </location>
</feature>
<dbReference type="AlphaFoldDB" id="A0A9P9AQ43"/>
<feature type="domain" description="Rhodopsin" evidence="8">
    <location>
        <begin position="36"/>
        <end position="277"/>
    </location>
</feature>
<dbReference type="PANTHER" id="PTHR33048">
    <property type="entry name" value="PTH11-LIKE INTEGRAL MEMBRANE PROTEIN (AFU_ORTHOLOGUE AFUA_5G11245)"/>
    <property type="match status" value="1"/>
</dbReference>
<dbReference type="OrthoDB" id="5022096at2759"/>
<reference evidence="9 10" key="1">
    <citation type="journal article" date="2021" name="Nat. Commun.">
        <title>Genetic determinants of endophytism in the Arabidopsis root mycobiome.</title>
        <authorList>
            <person name="Mesny F."/>
            <person name="Miyauchi S."/>
            <person name="Thiergart T."/>
            <person name="Pickel B."/>
            <person name="Atanasova L."/>
            <person name="Karlsson M."/>
            <person name="Huettel B."/>
            <person name="Barry K.W."/>
            <person name="Haridas S."/>
            <person name="Chen C."/>
            <person name="Bauer D."/>
            <person name="Andreopoulos W."/>
            <person name="Pangilinan J."/>
            <person name="LaButti K."/>
            <person name="Riley R."/>
            <person name="Lipzen A."/>
            <person name="Clum A."/>
            <person name="Drula E."/>
            <person name="Henrissat B."/>
            <person name="Kohler A."/>
            <person name="Grigoriev I.V."/>
            <person name="Martin F.M."/>
            <person name="Hacquard S."/>
        </authorList>
    </citation>
    <scope>NUCLEOTIDE SEQUENCE [LARGE SCALE GENOMIC DNA]</scope>
    <source>
        <strain evidence="9 10">MPI-CAGE-CH-0241</strain>
    </source>
</reference>
<keyword evidence="3 7" id="KW-1133">Transmembrane helix</keyword>
<feature type="region of interest" description="Disordered" evidence="6">
    <location>
        <begin position="286"/>
        <end position="327"/>
    </location>
</feature>
<evidence type="ECO:0000256" key="7">
    <source>
        <dbReference type="SAM" id="Phobius"/>
    </source>
</evidence>
<comment type="similarity">
    <text evidence="5">Belongs to the SAT4 family.</text>
</comment>
<evidence type="ECO:0000313" key="9">
    <source>
        <dbReference type="EMBL" id="KAH6889820.1"/>
    </source>
</evidence>
<dbReference type="PANTHER" id="PTHR33048:SF167">
    <property type="entry name" value="INTEGRAL MEMBRANE PROTEIN"/>
    <property type="match status" value="1"/>
</dbReference>
<comment type="caution">
    <text evidence="9">The sequence shown here is derived from an EMBL/GenBank/DDBJ whole genome shotgun (WGS) entry which is preliminary data.</text>
</comment>
<feature type="transmembrane region" description="Helical" evidence="7">
    <location>
        <begin position="20"/>
        <end position="40"/>
    </location>
</feature>
<feature type="compositionally biased region" description="Polar residues" evidence="6">
    <location>
        <begin position="304"/>
        <end position="314"/>
    </location>
</feature>
<feature type="transmembrane region" description="Helical" evidence="7">
    <location>
        <begin position="182"/>
        <end position="202"/>
    </location>
</feature>
<proteinExistence type="inferred from homology"/>
<dbReference type="GO" id="GO:0016020">
    <property type="term" value="C:membrane"/>
    <property type="evidence" value="ECO:0007669"/>
    <property type="project" value="UniProtKB-SubCell"/>
</dbReference>
<name>A0A9P9AQ43_9HYPO</name>
<feature type="transmembrane region" description="Helical" evidence="7">
    <location>
        <begin position="251"/>
        <end position="271"/>
    </location>
</feature>
<dbReference type="InterPro" id="IPR049326">
    <property type="entry name" value="Rhodopsin_dom_fungi"/>
</dbReference>
<evidence type="ECO:0000256" key="5">
    <source>
        <dbReference type="ARBA" id="ARBA00038359"/>
    </source>
</evidence>
<evidence type="ECO:0000313" key="10">
    <source>
        <dbReference type="Proteomes" id="UP000777438"/>
    </source>
</evidence>
<protein>
    <recommendedName>
        <fullName evidence="8">Rhodopsin domain-containing protein</fullName>
    </recommendedName>
</protein>
<dbReference type="EMBL" id="JAGPYM010000010">
    <property type="protein sequence ID" value="KAH6889820.1"/>
    <property type="molecule type" value="Genomic_DNA"/>
</dbReference>
<evidence type="ECO:0000256" key="4">
    <source>
        <dbReference type="ARBA" id="ARBA00023136"/>
    </source>
</evidence>
<feature type="transmembrane region" description="Helical" evidence="7">
    <location>
        <begin position="214"/>
        <end position="236"/>
    </location>
</feature>
<gene>
    <name evidence="9" type="ORF">B0T10DRAFT_606320</name>
</gene>
<evidence type="ECO:0000259" key="8">
    <source>
        <dbReference type="Pfam" id="PF20684"/>
    </source>
</evidence>
<feature type="compositionally biased region" description="Polar residues" evidence="6">
    <location>
        <begin position="286"/>
        <end position="296"/>
    </location>
</feature>
<dbReference type="Proteomes" id="UP000777438">
    <property type="component" value="Unassembled WGS sequence"/>
</dbReference>
<evidence type="ECO:0000256" key="6">
    <source>
        <dbReference type="SAM" id="MobiDB-lite"/>
    </source>
</evidence>
<comment type="subcellular location">
    <subcellularLocation>
        <location evidence="1">Membrane</location>
        <topology evidence="1">Multi-pass membrane protein</topology>
    </subcellularLocation>
</comment>
<evidence type="ECO:0000256" key="2">
    <source>
        <dbReference type="ARBA" id="ARBA00022692"/>
    </source>
</evidence>
<dbReference type="InterPro" id="IPR052337">
    <property type="entry name" value="SAT4-like"/>
</dbReference>
<evidence type="ECO:0000256" key="1">
    <source>
        <dbReference type="ARBA" id="ARBA00004141"/>
    </source>
</evidence>
<organism evidence="9 10">
    <name type="scientific">Thelonectria olida</name>
    <dbReference type="NCBI Taxonomy" id="1576542"/>
    <lineage>
        <taxon>Eukaryota</taxon>
        <taxon>Fungi</taxon>
        <taxon>Dikarya</taxon>
        <taxon>Ascomycota</taxon>
        <taxon>Pezizomycotina</taxon>
        <taxon>Sordariomycetes</taxon>
        <taxon>Hypocreomycetidae</taxon>
        <taxon>Hypocreales</taxon>
        <taxon>Nectriaceae</taxon>
        <taxon>Thelonectria</taxon>
    </lineage>
</organism>